<sequence>MSGSNALSSTEYCHQQKVNSTQTTTSQEKKQNLFLVCGLKSLGQHCIAVLKEYNVKVSAIDDVQPEYWEVPEVPSLIENLIIGDCRQLSVLEQAGIRQCRSILLVTRNERMNIEAAFASRRMNPHVRIIVRSDKQNFTELLYKNLGNFVAFEPTHLSAHAFALAALGSEAIGYFTLEGQLLRVIEHQVQQKDWCNGKSVHRLNLTTRRILSHTPVSSQPPTQFYEWNPEALVQAGDTLVYIEVAPELALSEQYPEKSQPFWWEWQQFFRGITAKNLQQQIMRFWQSYYQSQNQIRRIATIYAITVIILWLIGIVLYRLYYPHISLQEAFYATAVLLLGGYGDLFGGVKFTSQPQPSDYMPWWLRLFSLGLTLIGQAFVGVLYALLTDALVTSRLQFFNRHPQIPQRNHVVLIGLNRLGQRVAGILQELNQPLVGIDTTTLDQSTFPKIPLIVDNANAALAVANLSYAKSIVVVGDDRMENLEIGLMAHAINPAIRLIIRSQDRQFSENIAPLFPYAQVLCGAALSAEVFACAAFGENVLSFFHLNAEIVMVTEYKIEEGDTLNGLLLSQIAHGYGVVPILYQKARQHNYSLMPWDDVKLNASDRLIVLAASSGLQRIEWGEMLPRLWHVHIEKALTKNAIADGAEKIASITGCNFTTARQWMNDLPRVLPTPLYKHQAQGLVRQLAKVQVLANAIFIGQ</sequence>
<evidence type="ECO:0000313" key="5">
    <source>
        <dbReference type="Proteomes" id="UP000252107"/>
    </source>
</evidence>
<dbReference type="EMBL" id="LXQD01000131">
    <property type="protein sequence ID" value="RCJ36988.1"/>
    <property type="molecule type" value="Genomic_DNA"/>
</dbReference>
<evidence type="ECO:0000259" key="3">
    <source>
        <dbReference type="PROSITE" id="PS51202"/>
    </source>
</evidence>
<reference evidence="4" key="1">
    <citation type="submission" date="2016-04" db="EMBL/GenBank/DDBJ databases">
        <authorList>
            <person name="Tabuchi Yagui T.R."/>
        </authorList>
    </citation>
    <scope>NUCLEOTIDE SEQUENCE [LARGE SCALE GENOMIC DNA]</scope>
    <source>
        <strain evidence="4">NIES-26</strain>
    </source>
</reference>
<dbReference type="PROSITE" id="PS51202">
    <property type="entry name" value="RCK_C"/>
    <property type="match status" value="1"/>
</dbReference>
<dbReference type="InterPro" id="IPR036291">
    <property type="entry name" value="NAD(P)-bd_dom_sf"/>
</dbReference>
<keyword evidence="1" id="KW-0472">Membrane</keyword>
<dbReference type="PROSITE" id="PS51201">
    <property type="entry name" value="RCK_N"/>
    <property type="match status" value="1"/>
</dbReference>
<dbReference type="SUPFAM" id="SSF51735">
    <property type="entry name" value="NAD(P)-binding Rossmann-fold domains"/>
    <property type="match status" value="2"/>
</dbReference>
<dbReference type="Proteomes" id="UP000252107">
    <property type="component" value="Unassembled WGS sequence"/>
</dbReference>
<accession>A0A367RKA7</accession>
<dbReference type="AlphaFoldDB" id="A0A367RKA7"/>
<protein>
    <submittedName>
        <fullName evidence="4">Potassium transporter TrkA</fullName>
    </submittedName>
</protein>
<dbReference type="SUPFAM" id="SSF81324">
    <property type="entry name" value="Voltage-gated potassium channels"/>
    <property type="match status" value="1"/>
</dbReference>
<keyword evidence="5" id="KW-1185">Reference proteome</keyword>
<proteinExistence type="predicted"/>
<gene>
    <name evidence="4" type="ORF">A6770_15305</name>
</gene>
<keyword evidence="1" id="KW-1133">Transmembrane helix</keyword>
<name>A0A367RKA7_9NOSO</name>
<feature type="transmembrane region" description="Helical" evidence="1">
    <location>
        <begin position="298"/>
        <end position="316"/>
    </location>
</feature>
<dbReference type="InterPro" id="IPR003148">
    <property type="entry name" value="RCK_N"/>
</dbReference>
<feature type="transmembrane region" description="Helical" evidence="1">
    <location>
        <begin position="328"/>
        <end position="349"/>
    </location>
</feature>
<feature type="transmembrane region" description="Helical" evidence="1">
    <location>
        <begin position="361"/>
        <end position="385"/>
    </location>
</feature>
<dbReference type="PANTHER" id="PTHR43833:SF11">
    <property type="entry name" value="VOLTAGE-GATED POTASSIUM CHANNEL KCH"/>
    <property type="match status" value="1"/>
</dbReference>
<dbReference type="PANTHER" id="PTHR43833">
    <property type="entry name" value="POTASSIUM CHANNEL PROTEIN 2-RELATED-RELATED"/>
    <property type="match status" value="1"/>
</dbReference>
<feature type="domain" description="RCK N-terminal" evidence="2">
    <location>
        <begin position="31"/>
        <end position="151"/>
    </location>
</feature>
<dbReference type="GO" id="GO:0008324">
    <property type="term" value="F:monoatomic cation transmembrane transporter activity"/>
    <property type="evidence" value="ECO:0007669"/>
    <property type="project" value="InterPro"/>
</dbReference>
<dbReference type="InterPro" id="IPR050721">
    <property type="entry name" value="Trk_Ktr_HKT_K-transport"/>
</dbReference>
<evidence type="ECO:0000313" key="4">
    <source>
        <dbReference type="EMBL" id="RCJ36988.1"/>
    </source>
</evidence>
<evidence type="ECO:0000259" key="2">
    <source>
        <dbReference type="PROSITE" id="PS51201"/>
    </source>
</evidence>
<feature type="domain" description="RCK C-terminal" evidence="3">
    <location>
        <begin position="539"/>
        <end position="623"/>
    </location>
</feature>
<dbReference type="InterPro" id="IPR006037">
    <property type="entry name" value="RCK_C"/>
</dbReference>
<dbReference type="Pfam" id="PF02254">
    <property type="entry name" value="TrkA_N"/>
    <property type="match status" value="2"/>
</dbReference>
<dbReference type="Gene3D" id="3.40.50.720">
    <property type="entry name" value="NAD(P)-binding Rossmann-like Domain"/>
    <property type="match status" value="2"/>
</dbReference>
<dbReference type="GO" id="GO:0006813">
    <property type="term" value="P:potassium ion transport"/>
    <property type="evidence" value="ECO:0007669"/>
    <property type="project" value="InterPro"/>
</dbReference>
<keyword evidence="1" id="KW-0812">Transmembrane</keyword>
<organism evidence="4 5">
    <name type="scientific">Nostoc minutum NIES-26</name>
    <dbReference type="NCBI Taxonomy" id="1844469"/>
    <lineage>
        <taxon>Bacteria</taxon>
        <taxon>Bacillati</taxon>
        <taxon>Cyanobacteriota</taxon>
        <taxon>Cyanophyceae</taxon>
        <taxon>Nostocales</taxon>
        <taxon>Nostocaceae</taxon>
        <taxon>Nostoc</taxon>
    </lineage>
</organism>
<comment type="caution">
    <text evidence="4">The sequence shown here is derived from an EMBL/GenBank/DDBJ whole genome shotgun (WGS) entry which is preliminary data.</text>
</comment>
<evidence type="ECO:0000256" key="1">
    <source>
        <dbReference type="SAM" id="Phobius"/>
    </source>
</evidence>